<reference evidence="3" key="1">
    <citation type="submission" date="2015-11" db="EMBL/GenBank/DDBJ databases">
        <title>De novo transcriptome assembly of four potential Pierce s Disease insect vectors from Arizona vineyards.</title>
        <authorList>
            <person name="Tassone E.E."/>
        </authorList>
    </citation>
    <scope>NUCLEOTIDE SEQUENCE</scope>
</reference>
<evidence type="ECO:0000256" key="1">
    <source>
        <dbReference type="SAM" id="MobiDB-lite"/>
    </source>
</evidence>
<feature type="region of interest" description="Disordered" evidence="1">
    <location>
        <begin position="80"/>
        <end position="107"/>
    </location>
</feature>
<feature type="signal peptide" evidence="2">
    <location>
        <begin position="1"/>
        <end position="22"/>
    </location>
</feature>
<gene>
    <name evidence="3" type="ORF">g.11254</name>
</gene>
<organism evidence="3">
    <name type="scientific">Homalodisca liturata</name>
    <dbReference type="NCBI Taxonomy" id="320908"/>
    <lineage>
        <taxon>Eukaryota</taxon>
        <taxon>Metazoa</taxon>
        <taxon>Ecdysozoa</taxon>
        <taxon>Arthropoda</taxon>
        <taxon>Hexapoda</taxon>
        <taxon>Insecta</taxon>
        <taxon>Pterygota</taxon>
        <taxon>Neoptera</taxon>
        <taxon>Paraneoptera</taxon>
        <taxon>Hemiptera</taxon>
        <taxon>Auchenorrhyncha</taxon>
        <taxon>Membracoidea</taxon>
        <taxon>Cicadellidae</taxon>
        <taxon>Cicadellinae</taxon>
        <taxon>Proconiini</taxon>
        <taxon>Homalodisca</taxon>
    </lineage>
</organism>
<protein>
    <submittedName>
        <fullName evidence="3">Uncharacterized protein</fullName>
    </submittedName>
</protein>
<accession>A0A1B6JPH5</accession>
<proteinExistence type="predicted"/>
<name>A0A1B6JPH5_9HEMI</name>
<dbReference type="AlphaFoldDB" id="A0A1B6JPH5"/>
<evidence type="ECO:0000256" key="2">
    <source>
        <dbReference type="SAM" id="SignalP"/>
    </source>
</evidence>
<sequence length="107" mass="12043">MKIIYLVVVCVLVLSRFETTETKTVKTTPGKDEVCNKKKCEYRCRLLSSKHVDLTGSCVDDLGCFCHDDLIMIQMDSKPVKDPSKWTINVPSIDPNDAKPGKVKKPK</sequence>
<keyword evidence="2" id="KW-0732">Signal</keyword>
<dbReference type="EMBL" id="GECU01006562">
    <property type="protein sequence ID" value="JAT01145.1"/>
    <property type="molecule type" value="Transcribed_RNA"/>
</dbReference>
<feature type="chain" id="PRO_5008586077" evidence="2">
    <location>
        <begin position="23"/>
        <end position="107"/>
    </location>
</feature>
<evidence type="ECO:0000313" key="3">
    <source>
        <dbReference type="EMBL" id="JAT01145.1"/>
    </source>
</evidence>